<dbReference type="SMART" id="SM00066">
    <property type="entry name" value="GAL4"/>
    <property type="match status" value="1"/>
</dbReference>
<feature type="compositionally biased region" description="Basic and acidic residues" evidence="1">
    <location>
        <begin position="602"/>
        <end position="620"/>
    </location>
</feature>
<dbReference type="CDD" id="cd00067">
    <property type="entry name" value="GAL4"/>
    <property type="match status" value="1"/>
</dbReference>
<feature type="region of interest" description="Disordered" evidence="1">
    <location>
        <begin position="517"/>
        <end position="683"/>
    </location>
</feature>
<organism evidence="3">
    <name type="scientific">Dichomitus squalens</name>
    <dbReference type="NCBI Taxonomy" id="114155"/>
    <lineage>
        <taxon>Eukaryota</taxon>
        <taxon>Fungi</taxon>
        <taxon>Dikarya</taxon>
        <taxon>Basidiomycota</taxon>
        <taxon>Agaricomycotina</taxon>
        <taxon>Agaricomycetes</taxon>
        <taxon>Polyporales</taxon>
        <taxon>Polyporaceae</taxon>
        <taxon>Dichomitus</taxon>
    </lineage>
</organism>
<evidence type="ECO:0000259" key="2">
    <source>
        <dbReference type="PROSITE" id="PS50048"/>
    </source>
</evidence>
<dbReference type="Gene3D" id="4.10.240.10">
    <property type="entry name" value="Zn(2)-C6 fungal-type DNA-binding domain"/>
    <property type="match status" value="1"/>
</dbReference>
<proteinExistence type="predicted"/>
<dbReference type="GO" id="GO:0000981">
    <property type="term" value="F:DNA-binding transcription factor activity, RNA polymerase II-specific"/>
    <property type="evidence" value="ECO:0007669"/>
    <property type="project" value="InterPro"/>
</dbReference>
<feature type="region of interest" description="Disordered" evidence="1">
    <location>
        <begin position="1"/>
        <end position="73"/>
    </location>
</feature>
<dbReference type="PROSITE" id="PS00463">
    <property type="entry name" value="ZN2_CY6_FUNGAL_1"/>
    <property type="match status" value="1"/>
</dbReference>
<feature type="compositionally biased region" description="Low complexity" evidence="1">
    <location>
        <begin position="562"/>
        <end position="589"/>
    </location>
</feature>
<name>A0A4Q9MEJ9_9APHY</name>
<feature type="compositionally biased region" description="Low complexity" evidence="1">
    <location>
        <begin position="517"/>
        <end position="530"/>
    </location>
</feature>
<dbReference type="InterPro" id="IPR036864">
    <property type="entry name" value="Zn2-C6_fun-type_DNA-bd_sf"/>
</dbReference>
<dbReference type="InterPro" id="IPR001138">
    <property type="entry name" value="Zn2Cys6_DnaBD"/>
</dbReference>
<dbReference type="PROSITE" id="PS50048">
    <property type="entry name" value="ZN2_CY6_FUNGAL_2"/>
    <property type="match status" value="1"/>
</dbReference>
<protein>
    <recommendedName>
        <fullName evidence="2">Zn(2)-C6 fungal-type domain-containing protein</fullName>
    </recommendedName>
</protein>
<feature type="domain" description="Zn(2)-C6 fungal-type" evidence="2">
    <location>
        <begin position="450"/>
        <end position="484"/>
    </location>
</feature>
<dbReference type="SUPFAM" id="SSF57701">
    <property type="entry name" value="Zn2/Cys6 DNA-binding domain"/>
    <property type="match status" value="1"/>
</dbReference>
<evidence type="ECO:0000313" key="3">
    <source>
        <dbReference type="EMBL" id="TBU25774.1"/>
    </source>
</evidence>
<feature type="region of interest" description="Disordered" evidence="1">
    <location>
        <begin position="120"/>
        <end position="149"/>
    </location>
</feature>
<feature type="compositionally biased region" description="Pro residues" evidence="1">
    <location>
        <begin position="377"/>
        <end position="390"/>
    </location>
</feature>
<feature type="compositionally biased region" description="Pro residues" evidence="1">
    <location>
        <begin position="345"/>
        <end position="355"/>
    </location>
</feature>
<evidence type="ECO:0000256" key="1">
    <source>
        <dbReference type="SAM" id="MobiDB-lite"/>
    </source>
</evidence>
<dbReference type="EMBL" id="ML143455">
    <property type="protein sequence ID" value="TBU25774.1"/>
    <property type="molecule type" value="Genomic_DNA"/>
</dbReference>
<dbReference type="Proteomes" id="UP000292957">
    <property type="component" value="Unassembled WGS sequence"/>
</dbReference>
<gene>
    <name evidence="3" type="ORF">BD311DRAFT_727178</name>
</gene>
<reference evidence="3" key="1">
    <citation type="submission" date="2019-01" db="EMBL/GenBank/DDBJ databases">
        <title>Draft genome sequences of three monokaryotic isolates of the white-rot basidiomycete fungus Dichomitus squalens.</title>
        <authorList>
            <consortium name="DOE Joint Genome Institute"/>
            <person name="Lopez S.C."/>
            <person name="Andreopoulos B."/>
            <person name="Pangilinan J."/>
            <person name="Lipzen A."/>
            <person name="Riley R."/>
            <person name="Ahrendt S."/>
            <person name="Ng V."/>
            <person name="Barry K."/>
            <person name="Daum C."/>
            <person name="Grigoriev I.V."/>
            <person name="Hilden K.S."/>
            <person name="Makela M.R."/>
            <person name="de Vries R.P."/>
        </authorList>
    </citation>
    <scope>NUCLEOTIDE SEQUENCE [LARGE SCALE GENOMIC DNA]</scope>
    <source>
        <strain evidence="3">OM18370.1</strain>
    </source>
</reference>
<feature type="region of interest" description="Disordered" evidence="1">
    <location>
        <begin position="280"/>
        <end position="390"/>
    </location>
</feature>
<dbReference type="OrthoDB" id="39175at2759"/>
<dbReference type="AlphaFoldDB" id="A0A4Q9MEJ9"/>
<dbReference type="GO" id="GO:0008270">
    <property type="term" value="F:zinc ion binding"/>
    <property type="evidence" value="ECO:0007669"/>
    <property type="project" value="InterPro"/>
</dbReference>
<sequence length="729" mass="76698">MKSLSHPANIPGLFQFPPSLEPDLAPFDQRTPHPLTAPRRPPPSASSSASTSAMRHDHNLAFPPREMPSYAVSSGDHYSHRAAFLQPTLDMHASSFASSSLTPPFPRGYVHADRATDAYQPQHHWNPSPAPHPGAHALQPHPPFDNDVKIEDGVDEQTEMWHPESSQMAYGAQQCYSYEAVDEQMHDCKEECADEGYSMQYPQQVSDHSQSWESTMDAPHTQPPYLSIDIPDYSIPYEDNMFVESPMSAPEMHTYPEASIHRALPALTVATRSYTLEGAITPISPQPKPRALTSPAPQMKRRTDSPLPMGFLRPPTPPLSRSCSSPSTSQSSIASSSGSGSAAQPSPPIDPPPCPAQQQQLLQKRPRGRPRKNPAPVRAPSPPPVVDYPFPQFPAPLAGVPSASASTSAIPPPAPTMTIAAGQAMFKLNMALGEGEGEGKEPEKKKPIMACLFCRERKIACGPPPPGGPQRCNQCTRRGLVCEYPKESRRGQHKRGARAARVEALASASASASAAVATSASASASPTSIKPKPKPKSKPKADAKEVAQVPSSPLTPLPSPLPQSAALPASCASSSTSFASSSVSSFASPGTPPAPLSAPGPGERKSRADKVAAKGKERSRSRSLATAGAGPSAVDMAAMRRVAQKREQQKRRAADGAVPSGSGSGPAAGGEESVGDRGGGGRLGLGLGLGLGGGGQGGRQGVDVDLRFGHAPAAYVGHQMAMVGMQAMR</sequence>
<feature type="compositionally biased region" description="Low complexity" evidence="1">
    <location>
        <begin position="319"/>
        <end position="344"/>
    </location>
</feature>
<feature type="compositionally biased region" description="Basic and acidic residues" evidence="1">
    <location>
        <begin position="644"/>
        <end position="654"/>
    </location>
</feature>
<accession>A0A4Q9MEJ9</accession>